<dbReference type="Proteomes" id="UP001151752">
    <property type="component" value="Chromosome 3"/>
</dbReference>
<reference evidence="1" key="1">
    <citation type="submission" date="2022-11" db="EMBL/GenBank/DDBJ databases">
        <authorList>
            <person name="Hyden B.L."/>
            <person name="Feng K."/>
            <person name="Yates T."/>
            <person name="Jawdy S."/>
            <person name="Smart L.B."/>
            <person name="Muchero W."/>
        </authorList>
    </citation>
    <scope>NUCLEOTIDE SEQUENCE</scope>
    <source>
        <tissue evidence="1">Shoot tip</tissue>
    </source>
</reference>
<sequence>MISAELLGWTSKICGLD</sequence>
<organism evidence="1 2">
    <name type="scientific">Salix koriyanagi</name>
    <dbReference type="NCBI Taxonomy" id="2511006"/>
    <lineage>
        <taxon>Eukaryota</taxon>
        <taxon>Viridiplantae</taxon>
        <taxon>Streptophyta</taxon>
        <taxon>Embryophyta</taxon>
        <taxon>Tracheophyta</taxon>
        <taxon>Spermatophyta</taxon>
        <taxon>Magnoliopsida</taxon>
        <taxon>eudicotyledons</taxon>
        <taxon>Gunneridae</taxon>
        <taxon>Pentapetalae</taxon>
        <taxon>rosids</taxon>
        <taxon>fabids</taxon>
        <taxon>Malpighiales</taxon>
        <taxon>Salicaceae</taxon>
        <taxon>Saliceae</taxon>
        <taxon>Salix</taxon>
    </lineage>
</organism>
<keyword evidence="2" id="KW-1185">Reference proteome</keyword>
<protein>
    <submittedName>
        <fullName evidence="1">Uncharacterized protein</fullName>
    </submittedName>
</protein>
<dbReference type="AlphaFoldDB" id="A0A9Q0PW51"/>
<proteinExistence type="predicted"/>
<dbReference type="EMBL" id="JAPFFM010000017">
    <property type="protein sequence ID" value="KAJ6695159.1"/>
    <property type="molecule type" value="Genomic_DNA"/>
</dbReference>
<evidence type="ECO:0000313" key="1">
    <source>
        <dbReference type="EMBL" id="KAJ6695159.1"/>
    </source>
</evidence>
<comment type="caution">
    <text evidence="1">The sequence shown here is derived from an EMBL/GenBank/DDBJ whole genome shotgun (WGS) entry which is preliminary data.</text>
</comment>
<reference evidence="1" key="2">
    <citation type="journal article" date="2023" name="Int. J. Mol. Sci.">
        <title>De Novo Assembly and Annotation of 11 Diverse Shrub Willow (Salix) Genomes Reveals Novel Gene Organization in Sex-Linked Regions.</title>
        <authorList>
            <person name="Hyden B."/>
            <person name="Feng K."/>
            <person name="Yates T.B."/>
            <person name="Jawdy S."/>
            <person name="Cereghino C."/>
            <person name="Smart L.B."/>
            <person name="Muchero W."/>
        </authorList>
    </citation>
    <scope>NUCLEOTIDE SEQUENCE</scope>
    <source>
        <tissue evidence="1">Shoot tip</tissue>
    </source>
</reference>
<feature type="non-terminal residue" evidence="1">
    <location>
        <position position="17"/>
    </location>
</feature>
<evidence type="ECO:0000313" key="2">
    <source>
        <dbReference type="Proteomes" id="UP001151752"/>
    </source>
</evidence>
<gene>
    <name evidence="1" type="ORF">OIU74_014325</name>
</gene>
<accession>A0A9Q0PW51</accession>
<name>A0A9Q0PW51_9ROSI</name>